<accession>A0A7G2CMN9</accession>
<dbReference type="EMBL" id="LR877158">
    <property type="protein sequence ID" value="CAD2219532.1"/>
    <property type="molecule type" value="Genomic_DNA"/>
</dbReference>
<feature type="transmembrane region" description="Helical" evidence="2">
    <location>
        <begin position="169"/>
        <end position="193"/>
    </location>
</feature>
<evidence type="ECO:0000256" key="2">
    <source>
        <dbReference type="SAM" id="Phobius"/>
    </source>
</evidence>
<feature type="region of interest" description="Disordered" evidence="1">
    <location>
        <begin position="414"/>
        <end position="484"/>
    </location>
</feature>
<dbReference type="AlphaFoldDB" id="A0A7G2CMN9"/>
<feature type="region of interest" description="Disordered" evidence="1">
    <location>
        <begin position="500"/>
        <end position="525"/>
    </location>
</feature>
<evidence type="ECO:0000313" key="4">
    <source>
        <dbReference type="Proteomes" id="UP000515908"/>
    </source>
</evidence>
<dbReference type="OrthoDB" id="271987at2759"/>
<name>A0A7G2CMN9_9TRYP</name>
<reference evidence="3 4" key="1">
    <citation type="submission" date="2020-08" db="EMBL/GenBank/DDBJ databases">
        <authorList>
            <person name="Newling K."/>
            <person name="Davey J."/>
            <person name="Forrester S."/>
        </authorList>
    </citation>
    <scope>NUCLEOTIDE SEQUENCE [LARGE SCALE GENOMIC DNA]</scope>
    <source>
        <strain evidence="4">Crithidia deanei Carvalho (ATCC PRA-265)</strain>
    </source>
</reference>
<feature type="transmembrane region" description="Helical" evidence="2">
    <location>
        <begin position="319"/>
        <end position="338"/>
    </location>
</feature>
<feature type="transmembrane region" description="Helical" evidence="2">
    <location>
        <begin position="199"/>
        <end position="218"/>
    </location>
</feature>
<dbReference type="VEuPathDB" id="TriTrypDB:ADEAN_000704000"/>
<evidence type="ECO:0000256" key="1">
    <source>
        <dbReference type="SAM" id="MobiDB-lite"/>
    </source>
</evidence>
<feature type="transmembrane region" description="Helical" evidence="2">
    <location>
        <begin position="138"/>
        <end position="157"/>
    </location>
</feature>
<keyword evidence="4" id="KW-1185">Reference proteome</keyword>
<dbReference type="Proteomes" id="UP000515908">
    <property type="component" value="Chromosome 14"/>
</dbReference>
<keyword evidence="2" id="KW-0812">Transmembrane</keyword>
<evidence type="ECO:0000313" key="3">
    <source>
        <dbReference type="EMBL" id="CAD2219532.1"/>
    </source>
</evidence>
<feature type="transmembrane region" description="Helical" evidence="2">
    <location>
        <begin position="291"/>
        <end position="312"/>
    </location>
</feature>
<feature type="transmembrane region" description="Helical" evidence="2">
    <location>
        <begin position="68"/>
        <end position="90"/>
    </location>
</feature>
<proteinExistence type="predicted"/>
<sequence>MPLQVNLTSHLMSVTSHLSANSAGVQVIPPSLSFSTNTVQFPLTVDFPSSCQIQILLLLNKEGSIERWYTWIPATVYSAAVTALILPTLFLGKRLHPTVTALLLAVLYVGFLGACIGLIVHLEQWQSTLGRMFPSRAVTLYCCLPLLYVAYMVILLLRCGRHKSTLFIGLLRLLVYGVNCALCVGYWIAGYVLLGSLSVFQYFATNVVLTLYFVYLVVKFNRPPRKVRETGVVQGGGLRQIRIPTSLSVLWFTPLTPFASCFLFYLDLYLLSGSVASSDGGLRIEDLVRVYNLQLSIPLLFFQNIYGIALLATATAYHMPFVVVLFPSLFLWGLHLIYSVEQYVNEWRRWRERGVGVAAAAGWLSLKKAIEYLTEGDGAYANSYAPYRPKAGPPQGREDARYIQVLANHVEEDIERHGGTLRSRSRSHRSQAYPEGRSIIGVDDEEAIEFPAPPSRREYSARSDTSSLYQPQPPSPPPVSTAYYGNSVFANGNIHSNVTSVSRDDQVEETDGSLDPDYWPNSVQR</sequence>
<keyword evidence="2" id="KW-0472">Membrane</keyword>
<organism evidence="3 4">
    <name type="scientific">Angomonas deanei</name>
    <dbReference type="NCBI Taxonomy" id="59799"/>
    <lineage>
        <taxon>Eukaryota</taxon>
        <taxon>Discoba</taxon>
        <taxon>Euglenozoa</taxon>
        <taxon>Kinetoplastea</taxon>
        <taxon>Metakinetoplastina</taxon>
        <taxon>Trypanosomatida</taxon>
        <taxon>Trypanosomatidae</taxon>
        <taxon>Strigomonadinae</taxon>
        <taxon>Angomonas</taxon>
    </lineage>
</organism>
<keyword evidence="2" id="KW-1133">Transmembrane helix</keyword>
<feature type="transmembrane region" description="Helical" evidence="2">
    <location>
        <begin position="249"/>
        <end position="271"/>
    </location>
</feature>
<feature type="transmembrane region" description="Helical" evidence="2">
    <location>
        <begin position="102"/>
        <end position="122"/>
    </location>
</feature>
<gene>
    <name evidence="3" type="ORF">ADEAN_000704000</name>
</gene>
<protein>
    <submittedName>
        <fullName evidence="3">Uncharacterized protein</fullName>
    </submittedName>
</protein>